<dbReference type="PANTHER" id="PTHR28062:SF1">
    <property type="entry name" value="TRANSMEMBRANE PROTEIN"/>
    <property type="match status" value="1"/>
</dbReference>
<dbReference type="OrthoDB" id="5562676at2759"/>
<protein>
    <submittedName>
        <fullName evidence="2">Uncharacterized protein</fullName>
    </submittedName>
</protein>
<name>A0A4S4LB88_9AGAM</name>
<comment type="caution">
    <text evidence="2">The sequence shown here is derived from an EMBL/GenBank/DDBJ whole genome shotgun (WGS) entry which is preliminary data.</text>
</comment>
<dbReference type="PANTHER" id="PTHR28062">
    <property type="entry name" value="K+-H+ EXCHANGE-LIKE PROTEIN"/>
    <property type="match status" value="1"/>
</dbReference>
<dbReference type="Pfam" id="PF10173">
    <property type="entry name" value="Mit_KHE1"/>
    <property type="match status" value="1"/>
</dbReference>
<dbReference type="GO" id="GO:1902600">
    <property type="term" value="P:proton transmembrane transport"/>
    <property type="evidence" value="ECO:0007669"/>
    <property type="project" value="TreeGrafter"/>
</dbReference>
<dbReference type="InterPro" id="IPR018786">
    <property type="entry name" value="Mit_KHE1"/>
</dbReference>
<dbReference type="AlphaFoldDB" id="A0A4S4LB88"/>
<gene>
    <name evidence="2" type="ORF">EW145_g2396</name>
</gene>
<feature type="region of interest" description="Disordered" evidence="1">
    <location>
        <begin position="234"/>
        <end position="253"/>
    </location>
</feature>
<organism evidence="2 3">
    <name type="scientific">Phellinidium pouzarii</name>
    <dbReference type="NCBI Taxonomy" id="167371"/>
    <lineage>
        <taxon>Eukaryota</taxon>
        <taxon>Fungi</taxon>
        <taxon>Dikarya</taxon>
        <taxon>Basidiomycota</taxon>
        <taxon>Agaricomycotina</taxon>
        <taxon>Agaricomycetes</taxon>
        <taxon>Hymenochaetales</taxon>
        <taxon>Hymenochaetaceae</taxon>
        <taxon>Phellinidium</taxon>
    </lineage>
</organism>
<evidence type="ECO:0000313" key="3">
    <source>
        <dbReference type="Proteomes" id="UP000308199"/>
    </source>
</evidence>
<reference evidence="2 3" key="1">
    <citation type="submission" date="2019-02" db="EMBL/GenBank/DDBJ databases">
        <title>Genome sequencing of the rare red list fungi Phellinidium pouzarii.</title>
        <authorList>
            <person name="Buettner E."/>
            <person name="Kellner H."/>
        </authorList>
    </citation>
    <scope>NUCLEOTIDE SEQUENCE [LARGE SCALE GENOMIC DNA]</scope>
    <source>
        <strain evidence="2 3">DSM 108285</strain>
    </source>
</reference>
<dbReference type="GO" id="GO:0005743">
    <property type="term" value="C:mitochondrial inner membrane"/>
    <property type="evidence" value="ECO:0007669"/>
    <property type="project" value="TreeGrafter"/>
</dbReference>
<proteinExistence type="predicted"/>
<evidence type="ECO:0000256" key="1">
    <source>
        <dbReference type="SAM" id="MobiDB-lite"/>
    </source>
</evidence>
<sequence length="301" mass="33573">MAHIARSITKIARMRIIALPLTSESSSLNGHHTYYNFQTPPPVELNGKPSLLKRATGKASELWAGFGKAPEGSWKYRTFKYGERVVDRIDFEELALKSMDPSLGPKITQPGKSGLQLAEENNISVCNCYMAPFEYRRCLSRLPSTSTDFPHSSFVLCEQNVSASSSAGTFRKTDSDPPQTLLLLDANFSTDGTIYAHPASSYLEFLLEKGVIKPEANVALDRIYEKYHPSFRLPSSSLPGSRPRLRQHTGEDKEERLLLSREAVAKLVSLFELPSGAESDLLRALDQTRTRLKKKPVMIPI</sequence>
<evidence type="ECO:0000313" key="2">
    <source>
        <dbReference type="EMBL" id="THH08889.1"/>
    </source>
</evidence>
<accession>A0A4S4LB88</accession>
<dbReference type="Proteomes" id="UP000308199">
    <property type="component" value="Unassembled WGS sequence"/>
</dbReference>
<dbReference type="GO" id="GO:0006813">
    <property type="term" value="P:potassium ion transport"/>
    <property type="evidence" value="ECO:0007669"/>
    <property type="project" value="TreeGrafter"/>
</dbReference>
<keyword evidence="3" id="KW-1185">Reference proteome</keyword>
<dbReference type="EMBL" id="SGPK01000083">
    <property type="protein sequence ID" value="THH08889.1"/>
    <property type="molecule type" value="Genomic_DNA"/>
</dbReference>